<feature type="domain" description="RNA polymerase sigma-70 region 2" evidence="5">
    <location>
        <begin position="15"/>
        <end position="80"/>
    </location>
</feature>
<keyword evidence="8" id="KW-1185">Reference proteome</keyword>
<dbReference type="InterPro" id="IPR014284">
    <property type="entry name" value="RNA_pol_sigma-70_dom"/>
</dbReference>
<dbReference type="Proteomes" id="UP001501207">
    <property type="component" value="Unassembled WGS sequence"/>
</dbReference>
<dbReference type="PANTHER" id="PTHR43133:SF46">
    <property type="entry name" value="RNA POLYMERASE SIGMA-70 FACTOR ECF SUBFAMILY"/>
    <property type="match status" value="1"/>
</dbReference>
<dbReference type="InterPro" id="IPR039425">
    <property type="entry name" value="RNA_pol_sigma-70-like"/>
</dbReference>
<dbReference type="InterPro" id="IPR014327">
    <property type="entry name" value="RNA_pol_sigma70_bacteroid"/>
</dbReference>
<dbReference type="InterPro" id="IPR013324">
    <property type="entry name" value="RNA_pol_sigma_r3/r4-like"/>
</dbReference>
<sequence>MSSLREGNVQAFEMLYNRYYAALCRKTYKRIPSVPRAEEIVQDVFVNLWVKAASLYAGGNVRAYLYATLQNKILHELRTAYTRSRYLKDIRDLARQEGELSASGHAEALSLSALYVKEAEMQISHAVAALSPQCREAFRLSRDEQLSYKEIAERMHISVNTVEKHVGKALRILRLRLKEYGDVMLLLCILSLYCP</sequence>
<dbReference type="SUPFAM" id="SSF88659">
    <property type="entry name" value="Sigma3 and sigma4 domains of RNA polymerase sigma factors"/>
    <property type="match status" value="1"/>
</dbReference>
<dbReference type="Gene3D" id="1.10.10.10">
    <property type="entry name" value="Winged helix-like DNA-binding domain superfamily/Winged helix DNA-binding domain"/>
    <property type="match status" value="1"/>
</dbReference>
<evidence type="ECO:0000256" key="1">
    <source>
        <dbReference type="ARBA" id="ARBA00010641"/>
    </source>
</evidence>
<dbReference type="Gene3D" id="1.10.1740.10">
    <property type="match status" value="1"/>
</dbReference>
<dbReference type="InterPro" id="IPR013249">
    <property type="entry name" value="RNA_pol_sigma70_r4_t2"/>
</dbReference>
<evidence type="ECO:0000256" key="2">
    <source>
        <dbReference type="ARBA" id="ARBA00023015"/>
    </source>
</evidence>
<dbReference type="Pfam" id="PF04542">
    <property type="entry name" value="Sigma70_r2"/>
    <property type="match status" value="1"/>
</dbReference>
<reference evidence="8" key="1">
    <citation type="journal article" date="2019" name="Int. J. Syst. Evol. Microbiol.">
        <title>The Global Catalogue of Microorganisms (GCM) 10K type strain sequencing project: providing services to taxonomists for standard genome sequencing and annotation.</title>
        <authorList>
            <consortium name="The Broad Institute Genomics Platform"/>
            <consortium name="The Broad Institute Genome Sequencing Center for Infectious Disease"/>
            <person name="Wu L."/>
            <person name="Ma J."/>
        </authorList>
    </citation>
    <scope>NUCLEOTIDE SEQUENCE [LARGE SCALE GENOMIC DNA]</scope>
    <source>
        <strain evidence="8">JCM 17664</strain>
    </source>
</reference>
<dbReference type="NCBIfam" id="TIGR02985">
    <property type="entry name" value="Sig70_bacteroi1"/>
    <property type="match status" value="1"/>
</dbReference>
<evidence type="ECO:0000256" key="4">
    <source>
        <dbReference type="ARBA" id="ARBA00023163"/>
    </source>
</evidence>
<evidence type="ECO:0000259" key="5">
    <source>
        <dbReference type="Pfam" id="PF04542"/>
    </source>
</evidence>
<dbReference type="InterPro" id="IPR007627">
    <property type="entry name" value="RNA_pol_sigma70_r2"/>
</dbReference>
<keyword evidence="4" id="KW-0804">Transcription</keyword>
<feature type="domain" description="RNA polymerase sigma factor 70 region 4 type 2" evidence="6">
    <location>
        <begin position="121"/>
        <end position="171"/>
    </location>
</feature>
<dbReference type="RefSeq" id="WP_344980148.1">
    <property type="nucleotide sequence ID" value="NZ_BAABFN010000007.1"/>
</dbReference>
<keyword evidence="3" id="KW-0731">Sigma factor</keyword>
<evidence type="ECO:0000259" key="6">
    <source>
        <dbReference type="Pfam" id="PF08281"/>
    </source>
</evidence>
<dbReference type="NCBIfam" id="TIGR02937">
    <property type="entry name" value="sigma70-ECF"/>
    <property type="match status" value="1"/>
</dbReference>
<comment type="similarity">
    <text evidence="1">Belongs to the sigma-70 factor family. ECF subfamily.</text>
</comment>
<dbReference type="PANTHER" id="PTHR43133">
    <property type="entry name" value="RNA POLYMERASE ECF-TYPE SIGMA FACTO"/>
    <property type="match status" value="1"/>
</dbReference>
<dbReference type="SUPFAM" id="SSF88946">
    <property type="entry name" value="Sigma2 domain of RNA polymerase sigma factors"/>
    <property type="match status" value="1"/>
</dbReference>
<dbReference type="EMBL" id="BAABFN010000007">
    <property type="protein sequence ID" value="GAA4315423.1"/>
    <property type="molecule type" value="Genomic_DNA"/>
</dbReference>
<dbReference type="InterPro" id="IPR013325">
    <property type="entry name" value="RNA_pol_sigma_r2"/>
</dbReference>
<keyword evidence="2" id="KW-0805">Transcription regulation</keyword>
<evidence type="ECO:0000313" key="7">
    <source>
        <dbReference type="EMBL" id="GAA4315423.1"/>
    </source>
</evidence>
<organism evidence="7 8">
    <name type="scientific">Compostibacter hankyongensis</name>
    <dbReference type="NCBI Taxonomy" id="1007089"/>
    <lineage>
        <taxon>Bacteria</taxon>
        <taxon>Pseudomonadati</taxon>
        <taxon>Bacteroidota</taxon>
        <taxon>Chitinophagia</taxon>
        <taxon>Chitinophagales</taxon>
        <taxon>Chitinophagaceae</taxon>
        <taxon>Compostibacter</taxon>
    </lineage>
</organism>
<dbReference type="Pfam" id="PF08281">
    <property type="entry name" value="Sigma70_r4_2"/>
    <property type="match status" value="1"/>
</dbReference>
<dbReference type="InterPro" id="IPR036388">
    <property type="entry name" value="WH-like_DNA-bd_sf"/>
</dbReference>
<gene>
    <name evidence="7" type="ORF">GCM10023143_26790</name>
</gene>
<proteinExistence type="inferred from homology"/>
<comment type="caution">
    <text evidence="7">The sequence shown here is derived from an EMBL/GenBank/DDBJ whole genome shotgun (WGS) entry which is preliminary data.</text>
</comment>
<evidence type="ECO:0000256" key="3">
    <source>
        <dbReference type="ARBA" id="ARBA00023082"/>
    </source>
</evidence>
<accession>A0ABP8G1K3</accession>
<evidence type="ECO:0000313" key="8">
    <source>
        <dbReference type="Proteomes" id="UP001501207"/>
    </source>
</evidence>
<protein>
    <submittedName>
        <fullName evidence="7">RNA polymerase sigma-70 factor</fullName>
    </submittedName>
</protein>
<name>A0ABP8G1K3_9BACT</name>